<evidence type="ECO:0000256" key="1">
    <source>
        <dbReference type="SAM" id="SignalP"/>
    </source>
</evidence>
<evidence type="ECO:0000313" key="2">
    <source>
        <dbReference type="EMBL" id="CAD9659596.1"/>
    </source>
</evidence>
<gene>
    <name evidence="2" type="ORF">EANT1437_LOCUS3352</name>
    <name evidence="3" type="ORF">EANT1437_LOCUS3353</name>
</gene>
<proteinExistence type="predicted"/>
<protein>
    <recommendedName>
        <fullName evidence="4">Plastid lipid-associated protein/fibrillin conserved domain-containing protein</fullName>
    </recommendedName>
</protein>
<evidence type="ECO:0000313" key="3">
    <source>
        <dbReference type="EMBL" id="CAD9659598.1"/>
    </source>
</evidence>
<name>A0A6U0QEE5_9STRA</name>
<organism evidence="3">
    <name type="scientific">Eucampia antarctica</name>
    <dbReference type="NCBI Taxonomy" id="49252"/>
    <lineage>
        <taxon>Eukaryota</taxon>
        <taxon>Sar</taxon>
        <taxon>Stramenopiles</taxon>
        <taxon>Ochrophyta</taxon>
        <taxon>Bacillariophyta</taxon>
        <taxon>Mediophyceae</taxon>
        <taxon>Biddulphiophycidae</taxon>
        <taxon>Hemiaulales</taxon>
        <taxon>Hemiaulaceae</taxon>
        <taxon>Eucampia</taxon>
    </lineage>
</organism>
<reference evidence="3" key="1">
    <citation type="submission" date="2021-01" db="EMBL/GenBank/DDBJ databases">
        <authorList>
            <person name="Corre E."/>
            <person name="Pelletier E."/>
            <person name="Niang G."/>
            <person name="Scheremetjew M."/>
            <person name="Finn R."/>
            <person name="Kale V."/>
            <person name="Holt S."/>
            <person name="Cochrane G."/>
            <person name="Meng A."/>
            <person name="Brown T."/>
            <person name="Cohen L."/>
        </authorList>
    </citation>
    <scope>NUCLEOTIDE SEQUENCE</scope>
    <source>
        <strain evidence="3">CCMP1452</strain>
    </source>
</reference>
<evidence type="ECO:0008006" key="4">
    <source>
        <dbReference type="Google" id="ProtNLM"/>
    </source>
</evidence>
<sequence length="155" mass="17150">MVRTTFFSVLAFAAMSTNAFSPPVAIPRNVQKSTTARNILLTNEETDAILTSAHDCAEGECSIDDVSELIFELKDQQKEMNSRLEEIMNMVSHLQELNKGEERVTDDVRAYVKDLLRVFDSNTGGWATGFTGDIGDGPTTAYDALDPKPWKASKK</sequence>
<dbReference type="AlphaFoldDB" id="A0A6U0QEE5"/>
<feature type="chain" id="PRO_5036393759" description="Plastid lipid-associated protein/fibrillin conserved domain-containing protein" evidence="1">
    <location>
        <begin position="20"/>
        <end position="155"/>
    </location>
</feature>
<dbReference type="EMBL" id="HBHI01006630">
    <property type="protein sequence ID" value="CAD9659596.1"/>
    <property type="molecule type" value="Transcribed_RNA"/>
</dbReference>
<keyword evidence="1" id="KW-0732">Signal</keyword>
<accession>A0A6U0QEE5</accession>
<feature type="signal peptide" evidence="1">
    <location>
        <begin position="1"/>
        <end position="19"/>
    </location>
</feature>
<dbReference type="EMBL" id="HBHI01006631">
    <property type="protein sequence ID" value="CAD9659598.1"/>
    <property type="molecule type" value="Transcribed_RNA"/>
</dbReference>